<dbReference type="InterPro" id="IPR047122">
    <property type="entry name" value="Trans-enoyl_RdTase-like"/>
</dbReference>
<evidence type="ECO:0000259" key="2">
    <source>
        <dbReference type="SMART" id="SM00829"/>
    </source>
</evidence>
<dbReference type="Pfam" id="PF08240">
    <property type="entry name" value="ADH_N"/>
    <property type="match status" value="1"/>
</dbReference>
<sequence length="388" mass="40735">MSTPNIASYLTAPEGTFAVKDASYSKPGPGEIVIKNAAVAVNPMDWKIQTYGAILPFPKEYPAIIGTDVAGEIYEVGEGVTGFKKGDRVIGMANWFLTARSQDGGFQHYTVCTSNVVSPLPASIPFKSGCVLPLALSTAAMGLYPSTRLALPLPQPTKLKSINKVLLIWGGSSSMGSAAIQLAVASGVTVIATASSKNHEFVKGLGASAVLDYHDDKITENLVETIKGAGGDFAGALDAIAEERTWRACAEVVKALGGGKVVSNLPTTFEGVPEGVEVLPVNDTAAIVQDKEIVEGIWTRFVPEALKAGTMKAVPEPIVVGKGLEKVGEGVELLSYLVAFKQLVPEHTVMILKGIVKMRVKHFPALYLLLNTISGVVFGTDAIAVLAA</sequence>
<keyword evidence="1" id="KW-0472">Membrane</keyword>
<dbReference type="EMBL" id="BFAD01000002">
    <property type="protein sequence ID" value="GBE79262.1"/>
    <property type="molecule type" value="Genomic_DNA"/>
</dbReference>
<dbReference type="STRING" id="139825.A0A401GAS3"/>
<comment type="caution">
    <text evidence="3">The sequence shown here is derived from an EMBL/GenBank/DDBJ whole genome shotgun (WGS) entry which is preliminary data.</text>
</comment>
<evidence type="ECO:0000313" key="3">
    <source>
        <dbReference type="EMBL" id="GBE79262.1"/>
    </source>
</evidence>
<dbReference type="AlphaFoldDB" id="A0A401GAS3"/>
<accession>A0A401GAS3</accession>
<organism evidence="3 4">
    <name type="scientific">Sparassis crispa</name>
    <dbReference type="NCBI Taxonomy" id="139825"/>
    <lineage>
        <taxon>Eukaryota</taxon>
        <taxon>Fungi</taxon>
        <taxon>Dikarya</taxon>
        <taxon>Basidiomycota</taxon>
        <taxon>Agaricomycotina</taxon>
        <taxon>Agaricomycetes</taxon>
        <taxon>Polyporales</taxon>
        <taxon>Sparassidaceae</taxon>
        <taxon>Sparassis</taxon>
    </lineage>
</organism>
<dbReference type="PANTHER" id="PTHR45348">
    <property type="entry name" value="HYPOTHETICAL OXIDOREDUCTASE (EUROFUNG)"/>
    <property type="match status" value="1"/>
</dbReference>
<reference evidence="3 4" key="1">
    <citation type="journal article" date="2018" name="Sci. Rep.">
        <title>Genome sequence of the cauliflower mushroom Sparassis crispa (Hanabiratake) and its association with beneficial usage.</title>
        <authorList>
            <person name="Kiyama R."/>
            <person name="Furutani Y."/>
            <person name="Kawaguchi K."/>
            <person name="Nakanishi T."/>
        </authorList>
    </citation>
    <scope>NUCLEOTIDE SEQUENCE [LARGE SCALE GENOMIC DNA]</scope>
</reference>
<dbReference type="SMART" id="SM00829">
    <property type="entry name" value="PKS_ER"/>
    <property type="match status" value="1"/>
</dbReference>
<evidence type="ECO:0000313" key="4">
    <source>
        <dbReference type="Proteomes" id="UP000287166"/>
    </source>
</evidence>
<dbReference type="GeneID" id="38776179"/>
<keyword evidence="4" id="KW-1185">Reference proteome</keyword>
<evidence type="ECO:0000256" key="1">
    <source>
        <dbReference type="SAM" id="Phobius"/>
    </source>
</evidence>
<dbReference type="InterPro" id="IPR036291">
    <property type="entry name" value="NAD(P)-bd_dom_sf"/>
</dbReference>
<dbReference type="InterPro" id="IPR013149">
    <property type="entry name" value="ADH-like_C"/>
</dbReference>
<protein>
    <submittedName>
        <fullName evidence="3">Dehydrogenase orsE</fullName>
    </submittedName>
</protein>
<keyword evidence="1" id="KW-1133">Transmembrane helix</keyword>
<dbReference type="InterPro" id="IPR020843">
    <property type="entry name" value="ER"/>
</dbReference>
<dbReference type="SUPFAM" id="SSF50129">
    <property type="entry name" value="GroES-like"/>
    <property type="match status" value="1"/>
</dbReference>
<proteinExistence type="predicted"/>
<dbReference type="GO" id="GO:0016651">
    <property type="term" value="F:oxidoreductase activity, acting on NAD(P)H"/>
    <property type="evidence" value="ECO:0007669"/>
    <property type="project" value="InterPro"/>
</dbReference>
<gene>
    <name evidence="3" type="ORF">SCP_0204600</name>
</gene>
<dbReference type="Proteomes" id="UP000287166">
    <property type="component" value="Unassembled WGS sequence"/>
</dbReference>
<dbReference type="Gene3D" id="3.90.180.10">
    <property type="entry name" value="Medium-chain alcohol dehydrogenases, catalytic domain"/>
    <property type="match status" value="1"/>
</dbReference>
<dbReference type="RefSeq" id="XP_027610175.1">
    <property type="nucleotide sequence ID" value="XM_027754374.1"/>
</dbReference>
<dbReference type="Pfam" id="PF00107">
    <property type="entry name" value="ADH_zinc_N"/>
    <property type="match status" value="1"/>
</dbReference>
<dbReference type="InParanoid" id="A0A401GAS3"/>
<name>A0A401GAS3_9APHY</name>
<dbReference type="PANTHER" id="PTHR45348:SF2">
    <property type="entry name" value="ZINC-TYPE ALCOHOL DEHYDROGENASE-LIKE PROTEIN C2E1P3.01"/>
    <property type="match status" value="1"/>
</dbReference>
<dbReference type="InterPro" id="IPR013154">
    <property type="entry name" value="ADH-like_N"/>
</dbReference>
<keyword evidence="1" id="KW-0812">Transmembrane</keyword>
<dbReference type="InterPro" id="IPR011032">
    <property type="entry name" value="GroES-like_sf"/>
</dbReference>
<dbReference type="OrthoDB" id="3233595at2759"/>
<feature type="transmembrane region" description="Helical" evidence="1">
    <location>
        <begin position="365"/>
        <end position="387"/>
    </location>
</feature>
<feature type="domain" description="Enoyl reductase (ER)" evidence="2">
    <location>
        <begin position="15"/>
        <end position="288"/>
    </location>
</feature>
<dbReference type="SUPFAM" id="SSF51735">
    <property type="entry name" value="NAD(P)-binding Rossmann-fold domains"/>
    <property type="match status" value="1"/>
</dbReference>
<dbReference type="CDD" id="cd08249">
    <property type="entry name" value="enoyl_reductase_like"/>
    <property type="match status" value="1"/>
</dbReference>
<dbReference type="Gene3D" id="3.40.50.720">
    <property type="entry name" value="NAD(P)-binding Rossmann-like Domain"/>
    <property type="match status" value="1"/>
</dbReference>